<dbReference type="InterPro" id="IPR046357">
    <property type="entry name" value="PPIase_dom_sf"/>
</dbReference>
<dbReference type="InterPro" id="IPR001179">
    <property type="entry name" value="PPIase_FKBP_dom"/>
</dbReference>
<evidence type="ECO:0000259" key="8">
    <source>
        <dbReference type="PROSITE" id="PS50059"/>
    </source>
</evidence>
<accession>A0A9E4KER4</accession>
<keyword evidence="7" id="KW-0732">Signal</keyword>
<dbReference type="Gene3D" id="3.10.50.40">
    <property type="match status" value="1"/>
</dbReference>
<dbReference type="EMBL" id="JAEPCM010000389">
    <property type="protein sequence ID" value="MCG7946935.1"/>
    <property type="molecule type" value="Genomic_DNA"/>
</dbReference>
<comment type="catalytic activity">
    <reaction evidence="1 5 6">
        <text>[protein]-peptidylproline (omega=180) = [protein]-peptidylproline (omega=0)</text>
        <dbReference type="Rhea" id="RHEA:16237"/>
        <dbReference type="Rhea" id="RHEA-COMP:10747"/>
        <dbReference type="Rhea" id="RHEA-COMP:10748"/>
        <dbReference type="ChEBI" id="CHEBI:83833"/>
        <dbReference type="ChEBI" id="CHEBI:83834"/>
        <dbReference type="EC" id="5.2.1.8"/>
    </reaction>
</comment>
<dbReference type="AlphaFoldDB" id="A0A9E4KER4"/>
<evidence type="ECO:0000256" key="4">
    <source>
        <dbReference type="ARBA" id="ARBA00023235"/>
    </source>
</evidence>
<protein>
    <recommendedName>
        <fullName evidence="6">Peptidyl-prolyl cis-trans isomerase</fullName>
        <ecNumber evidence="6">5.2.1.8</ecNumber>
    </recommendedName>
</protein>
<evidence type="ECO:0000256" key="6">
    <source>
        <dbReference type="RuleBase" id="RU003915"/>
    </source>
</evidence>
<feature type="chain" id="PRO_5039578406" description="Peptidyl-prolyl cis-trans isomerase" evidence="7">
    <location>
        <begin position="21"/>
        <end position="240"/>
    </location>
</feature>
<dbReference type="Gene3D" id="1.10.287.460">
    <property type="entry name" value="Peptidyl-prolyl cis-trans isomerase, FKBP-type, N-terminal domain"/>
    <property type="match status" value="1"/>
</dbReference>
<dbReference type="Proteomes" id="UP000886667">
    <property type="component" value="Unassembled WGS sequence"/>
</dbReference>
<dbReference type="GO" id="GO:0006457">
    <property type="term" value="P:protein folding"/>
    <property type="evidence" value="ECO:0007669"/>
    <property type="project" value="InterPro"/>
</dbReference>
<proteinExistence type="inferred from homology"/>
<evidence type="ECO:0000256" key="5">
    <source>
        <dbReference type="PROSITE-ProRule" id="PRU00277"/>
    </source>
</evidence>
<dbReference type="PANTHER" id="PTHR43811:SF19">
    <property type="entry name" value="39 KDA FK506-BINDING NUCLEAR PROTEIN"/>
    <property type="match status" value="1"/>
</dbReference>
<gene>
    <name evidence="9" type="ORF">JAZ07_11380</name>
</gene>
<feature type="signal peptide" evidence="7">
    <location>
        <begin position="1"/>
        <end position="20"/>
    </location>
</feature>
<dbReference type="SUPFAM" id="SSF54534">
    <property type="entry name" value="FKBP-like"/>
    <property type="match status" value="1"/>
</dbReference>
<organism evidence="9 10">
    <name type="scientific">Candidatus Thiodiazotropha taylori</name>
    <dbReference type="NCBI Taxonomy" id="2792791"/>
    <lineage>
        <taxon>Bacteria</taxon>
        <taxon>Pseudomonadati</taxon>
        <taxon>Pseudomonadota</taxon>
        <taxon>Gammaproteobacteria</taxon>
        <taxon>Chromatiales</taxon>
        <taxon>Sedimenticolaceae</taxon>
        <taxon>Candidatus Thiodiazotropha</taxon>
    </lineage>
</organism>
<evidence type="ECO:0000256" key="2">
    <source>
        <dbReference type="ARBA" id="ARBA00006577"/>
    </source>
</evidence>
<name>A0A9E4KER4_9GAMM</name>
<feature type="domain" description="PPIase FKBP-type" evidence="8">
    <location>
        <begin position="150"/>
        <end position="232"/>
    </location>
</feature>
<evidence type="ECO:0000313" key="10">
    <source>
        <dbReference type="Proteomes" id="UP000886667"/>
    </source>
</evidence>
<dbReference type="Pfam" id="PF00254">
    <property type="entry name" value="FKBP_C"/>
    <property type="match status" value="1"/>
</dbReference>
<dbReference type="EC" id="5.2.1.8" evidence="6"/>
<evidence type="ECO:0000313" key="9">
    <source>
        <dbReference type="EMBL" id="MCG7946935.1"/>
    </source>
</evidence>
<dbReference type="InterPro" id="IPR036944">
    <property type="entry name" value="PPIase_FKBP_N_sf"/>
</dbReference>
<dbReference type="PROSITE" id="PS50059">
    <property type="entry name" value="FKBP_PPIASE"/>
    <property type="match status" value="1"/>
</dbReference>
<comment type="caution">
    <text evidence="9">The sequence shown here is derived from an EMBL/GenBank/DDBJ whole genome shotgun (WGS) entry which is preliminary data.</text>
</comment>
<dbReference type="GO" id="GO:0003755">
    <property type="term" value="F:peptidyl-prolyl cis-trans isomerase activity"/>
    <property type="evidence" value="ECO:0007669"/>
    <property type="project" value="UniProtKB-UniRule"/>
</dbReference>
<evidence type="ECO:0000256" key="7">
    <source>
        <dbReference type="SAM" id="SignalP"/>
    </source>
</evidence>
<evidence type="ECO:0000256" key="3">
    <source>
        <dbReference type="ARBA" id="ARBA00023110"/>
    </source>
</evidence>
<evidence type="ECO:0000256" key="1">
    <source>
        <dbReference type="ARBA" id="ARBA00000971"/>
    </source>
</evidence>
<keyword evidence="3 5" id="KW-0697">Rotamase</keyword>
<reference evidence="9" key="1">
    <citation type="journal article" date="2021" name="Proc. Natl. Acad. Sci. U.S.A.">
        <title>Global biogeography of chemosynthetic symbionts reveals both localized and globally distributed symbiont groups. .</title>
        <authorList>
            <person name="Osvatic J.T."/>
            <person name="Wilkins L.G.E."/>
            <person name="Leibrecht L."/>
            <person name="Leray M."/>
            <person name="Zauner S."/>
            <person name="Polzin J."/>
            <person name="Camacho Y."/>
            <person name="Gros O."/>
            <person name="van Gils J.A."/>
            <person name="Eisen J.A."/>
            <person name="Petersen J.M."/>
            <person name="Yuen B."/>
        </authorList>
    </citation>
    <scope>NUCLEOTIDE SEQUENCE</scope>
    <source>
        <strain evidence="9">MAGclacostrist064TRANS</strain>
    </source>
</reference>
<sequence length="240" mass="26646">MQYATTKLIAMLLISNTLFAEEAIKLSDNIDRTNYAIGQQIGQDFKKQNMDLDPEAISRGMNDGHSGSQPELAPGEMRELLVNLKRQITKDMKADAMAKMKNRKTEKERRLKAGKEFLAKNGAMPGVVTTESGLQYKILTPGSGTRPGKNDLVKMHYVSRRLDGQVFYSTHLKGGPKTHRVAEIIPGMTEALQLMQAGAKWELYVPNQLAYGRNGPVAHETVIIEVELLEVKVPPSQALK</sequence>
<dbReference type="PANTHER" id="PTHR43811">
    <property type="entry name" value="FKBP-TYPE PEPTIDYL-PROLYL CIS-TRANS ISOMERASE FKPA"/>
    <property type="match status" value="1"/>
</dbReference>
<dbReference type="InterPro" id="IPR000774">
    <property type="entry name" value="PPIase_FKBP_N"/>
</dbReference>
<dbReference type="Pfam" id="PF01346">
    <property type="entry name" value="FKBP_N"/>
    <property type="match status" value="1"/>
</dbReference>
<keyword evidence="4 5" id="KW-0413">Isomerase</keyword>
<comment type="similarity">
    <text evidence="2 6">Belongs to the FKBP-type PPIase family.</text>
</comment>